<name>A0A9Q3HDP3_9BASI</name>
<evidence type="ECO:0000313" key="2">
    <source>
        <dbReference type="Proteomes" id="UP000765509"/>
    </source>
</evidence>
<accession>A0A9Q3HDP3</accession>
<dbReference type="PANTHER" id="PTHR39473:SF1">
    <property type="entry name" value="DINB-LIKE DOMAIN-CONTAINING PROTEIN"/>
    <property type="match status" value="1"/>
</dbReference>
<sequence length="219" mass="25096">MKLFFSSPISATNSVQLSTNPKFSIQPSEQNPQDKIIQNPQQQLVELKKIGLGSLDQAIHLLRNVITQDAQLTNKSKIICCGTVGKHLRHLHDHFKILLETSESRTNTLNYDVRRKNNFMENSRQVALNEFETTRNKLIQVLDSRIQNLNQDQKLNLISVTPAKMKFQTSFNRELWFAISHAIHHFALIRAIVTRELSLKLPQSFGVAPNTIINFKSKL</sequence>
<dbReference type="AlphaFoldDB" id="A0A9Q3HDP3"/>
<gene>
    <name evidence="1" type="ORF">O181_040247</name>
</gene>
<keyword evidence="2" id="KW-1185">Reference proteome</keyword>
<dbReference type="Proteomes" id="UP000765509">
    <property type="component" value="Unassembled WGS sequence"/>
</dbReference>
<organism evidence="1 2">
    <name type="scientific">Austropuccinia psidii MF-1</name>
    <dbReference type="NCBI Taxonomy" id="1389203"/>
    <lineage>
        <taxon>Eukaryota</taxon>
        <taxon>Fungi</taxon>
        <taxon>Dikarya</taxon>
        <taxon>Basidiomycota</taxon>
        <taxon>Pucciniomycotina</taxon>
        <taxon>Pucciniomycetes</taxon>
        <taxon>Pucciniales</taxon>
        <taxon>Sphaerophragmiaceae</taxon>
        <taxon>Austropuccinia</taxon>
    </lineage>
</organism>
<reference evidence="1" key="1">
    <citation type="submission" date="2021-03" db="EMBL/GenBank/DDBJ databases">
        <title>Draft genome sequence of rust myrtle Austropuccinia psidii MF-1, a brazilian biotype.</title>
        <authorList>
            <person name="Quecine M.C."/>
            <person name="Pachon D.M.R."/>
            <person name="Bonatelli M.L."/>
            <person name="Correr F.H."/>
            <person name="Franceschini L.M."/>
            <person name="Leite T.F."/>
            <person name="Margarido G.R.A."/>
            <person name="Almeida C.A."/>
            <person name="Ferrarezi J.A."/>
            <person name="Labate C.A."/>
        </authorList>
    </citation>
    <scope>NUCLEOTIDE SEQUENCE</scope>
    <source>
        <strain evidence="1">MF-1</strain>
    </source>
</reference>
<evidence type="ECO:0000313" key="1">
    <source>
        <dbReference type="EMBL" id="MBW0500532.1"/>
    </source>
</evidence>
<proteinExistence type="predicted"/>
<dbReference type="EMBL" id="AVOT02015864">
    <property type="protein sequence ID" value="MBW0500532.1"/>
    <property type="molecule type" value="Genomic_DNA"/>
</dbReference>
<comment type="caution">
    <text evidence="1">The sequence shown here is derived from an EMBL/GenBank/DDBJ whole genome shotgun (WGS) entry which is preliminary data.</text>
</comment>
<dbReference type="InterPro" id="IPR034660">
    <property type="entry name" value="DinB/YfiT-like"/>
</dbReference>
<evidence type="ECO:0008006" key="3">
    <source>
        <dbReference type="Google" id="ProtNLM"/>
    </source>
</evidence>
<protein>
    <recommendedName>
        <fullName evidence="3">DinB-like domain-containing protein</fullName>
    </recommendedName>
</protein>
<dbReference type="Gene3D" id="1.20.120.450">
    <property type="entry name" value="dinb family like domain"/>
    <property type="match status" value="1"/>
</dbReference>
<dbReference type="OrthoDB" id="5564877at2759"/>
<dbReference type="PANTHER" id="PTHR39473">
    <property type="match status" value="1"/>
</dbReference>